<sequence>MRKDPLWWTGIGCALLAAVLTALVVAGWQPLLAYDERVARDLHAHAVTHPAVTQFMRVLSDWVWDPWTMRALAAVACVLLWWRGDRGRALLVALVTLAASVVQQGLKFLVGRERPVWSDPVDSAQYAAYPSGHAMTATVVCGLLLWLLPRPGPARSAATRAPVVGAPVVGTPVAWAVTAWAVAAVSVLGVGFTRMYLGVHWPSDVLAGWLLGVALVALATSVPVRARGCDPVER</sequence>
<accession>A0ABS4L456</accession>
<dbReference type="InterPro" id="IPR000326">
    <property type="entry name" value="PAP2/HPO"/>
</dbReference>
<feature type="transmembrane region" description="Helical" evidence="1">
    <location>
        <begin position="64"/>
        <end position="82"/>
    </location>
</feature>
<keyword evidence="1" id="KW-1133">Transmembrane helix</keyword>
<dbReference type="GO" id="GO:0050380">
    <property type="term" value="F:undecaprenyl-diphosphatase activity"/>
    <property type="evidence" value="ECO:0007669"/>
    <property type="project" value="UniProtKB-EC"/>
</dbReference>
<dbReference type="Proteomes" id="UP001519310">
    <property type="component" value="Unassembled WGS sequence"/>
</dbReference>
<keyword evidence="1" id="KW-0472">Membrane</keyword>
<feature type="transmembrane region" description="Helical" evidence="1">
    <location>
        <begin position="205"/>
        <end position="224"/>
    </location>
</feature>
<feature type="domain" description="Phosphatidic acid phosphatase type 2/haloperoxidase" evidence="2">
    <location>
        <begin position="89"/>
        <end position="220"/>
    </location>
</feature>
<dbReference type="SUPFAM" id="SSF48317">
    <property type="entry name" value="Acid phosphatase/Vanadium-dependent haloperoxidase"/>
    <property type="match status" value="1"/>
</dbReference>
<comment type="caution">
    <text evidence="3">The sequence shown here is derived from an EMBL/GenBank/DDBJ whole genome shotgun (WGS) entry which is preliminary data.</text>
</comment>
<dbReference type="EC" id="3.6.1.27" evidence="3"/>
<protein>
    <submittedName>
        <fullName evidence="3">Undecaprenyl-diphosphatase</fullName>
        <ecNumber evidence="3">3.6.1.27</ecNumber>
    </submittedName>
</protein>
<dbReference type="RefSeq" id="WP_189966549.1">
    <property type="nucleotide sequence ID" value="NZ_BMVL01000003.1"/>
</dbReference>
<reference evidence="3 4" key="1">
    <citation type="submission" date="2021-03" db="EMBL/GenBank/DDBJ databases">
        <title>Genomic Encyclopedia of Type Strains, Phase IV (KMG-IV): sequencing the most valuable type-strain genomes for metagenomic binning, comparative biology and taxonomic classification.</title>
        <authorList>
            <person name="Goeker M."/>
        </authorList>
    </citation>
    <scope>NUCLEOTIDE SEQUENCE [LARGE SCALE GENOMIC DNA]</scope>
    <source>
        <strain evidence="3 4">DSM 40526</strain>
    </source>
</reference>
<feature type="transmembrane region" description="Helical" evidence="1">
    <location>
        <begin position="169"/>
        <end position="193"/>
    </location>
</feature>
<organism evidence="3 4">
    <name type="scientific">Streptomyces avidinii</name>
    <dbReference type="NCBI Taxonomy" id="1895"/>
    <lineage>
        <taxon>Bacteria</taxon>
        <taxon>Bacillati</taxon>
        <taxon>Actinomycetota</taxon>
        <taxon>Actinomycetes</taxon>
        <taxon>Kitasatosporales</taxon>
        <taxon>Streptomycetaceae</taxon>
        <taxon>Streptomyces</taxon>
    </lineage>
</organism>
<evidence type="ECO:0000313" key="4">
    <source>
        <dbReference type="Proteomes" id="UP001519310"/>
    </source>
</evidence>
<name>A0ABS4L456_STRAV</name>
<evidence type="ECO:0000259" key="2">
    <source>
        <dbReference type="SMART" id="SM00014"/>
    </source>
</evidence>
<keyword evidence="4" id="KW-1185">Reference proteome</keyword>
<feature type="transmembrane region" description="Helical" evidence="1">
    <location>
        <begin position="7"/>
        <end position="28"/>
    </location>
</feature>
<gene>
    <name evidence="3" type="ORF">J2Z77_002689</name>
</gene>
<proteinExistence type="predicted"/>
<dbReference type="CDD" id="cd03392">
    <property type="entry name" value="PAP2_like_2"/>
    <property type="match status" value="1"/>
</dbReference>
<keyword evidence="3" id="KW-0378">Hydrolase</keyword>
<dbReference type="EMBL" id="JAGGLQ010000004">
    <property type="protein sequence ID" value="MBP2036889.1"/>
    <property type="molecule type" value="Genomic_DNA"/>
</dbReference>
<dbReference type="PANTHER" id="PTHR14969">
    <property type="entry name" value="SPHINGOSINE-1-PHOSPHATE PHOSPHOHYDROLASE"/>
    <property type="match status" value="1"/>
</dbReference>
<dbReference type="PANTHER" id="PTHR14969:SF13">
    <property type="entry name" value="AT30094P"/>
    <property type="match status" value="1"/>
</dbReference>
<keyword evidence="1" id="KW-0812">Transmembrane</keyword>
<feature type="transmembrane region" description="Helical" evidence="1">
    <location>
        <begin position="126"/>
        <end position="148"/>
    </location>
</feature>
<evidence type="ECO:0000256" key="1">
    <source>
        <dbReference type="SAM" id="Phobius"/>
    </source>
</evidence>
<dbReference type="Pfam" id="PF01569">
    <property type="entry name" value="PAP2"/>
    <property type="match status" value="1"/>
</dbReference>
<evidence type="ECO:0000313" key="3">
    <source>
        <dbReference type="EMBL" id="MBP2036889.1"/>
    </source>
</evidence>
<dbReference type="Gene3D" id="1.20.144.10">
    <property type="entry name" value="Phosphatidic acid phosphatase type 2/haloperoxidase"/>
    <property type="match status" value="1"/>
</dbReference>
<feature type="transmembrane region" description="Helical" evidence="1">
    <location>
        <begin position="89"/>
        <end position="106"/>
    </location>
</feature>
<dbReference type="SMART" id="SM00014">
    <property type="entry name" value="acidPPc"/>
    <property type="match status" value="1"/>
</dbReference>
<dbReference type="InterPro" id="IPR036938">
    <property type="entry name" value="PAP2/HPO_sf"/>
</dbReference>